<evidence type="ECO:0000313" key="8">
    <source>
        <dbReference type="EMBL" id="KAK3052308.1"/>
    </source>
</evidence>
<evidence type="ECO:0000256" key="2">
    <source>
        <dbReference type="ARBA" id="ARBA00022448"/>
    </source>
</evidence>
<dbReference type="PROSITE" id="PS50850">
    <property type="entry name" value="MFS"/>
    <property type="match status" value="1"/>
</dbReference>
<dbReference type="Proteomes" id="UP001271007">
    <property type="component" value="Unassembled WGS sequence"/>
</dbReference>
<keyword evidence="5 6" id="KW-0472">Membrane</keyword>
<dbReference type="GO" id="GO:0016020">
    <property type="term" value="C:membrane"/>
    <property type="evidence" value="ECO:0007669"/>
    <property type="project" value="UniProtKB-SubCell"/>
</dbReference>
<dbReference type="PANTHER" id="PTHR43791">
    <property type="entry name" value="PERMEASE-RELATED"/>
    <property type="match status" value="1"/>
</dbReference>
<evidence type="ECO:0000256" key="5">
    <source>
        <dbReference type="ARBA" id="ARBA00023136"/>
    </source>
</evidence>
<dbReference type="SUPFAM" id="SSF103473">
    <property type="entry name" value="MFS general substrate transporter"/>
    <property type="match status" value="1"/>
</dbReference>
<organism evidence="8 9">
    <name type="scientific">Extremus antarcticus</name>
    <dbReference type="NCBI Taxonomy" id="702011"/>
    <lineage>
        <taxon>Eukaryota</taxon>
        <taxon>Fungi</taxon>
        <taxon>Dikarya</taxon>
        <taxon>Ascomycota</taxon>
        <taxon>Pezizomycotina</taxon>
        <taxon>Dothideomycetes</taxon>
        <taxon>Dothideomycetidae</taxon>
        <taxon>Mycosphaerellales</taxon>
        <taxon>Extremaceae</taxon>
        <taxon>Extremus</taxon>
    </lineage>
</organism>
<feature type="transmembrane region" description="Helical" evidence="6">
    <location>
        <begin position="404"/>
        <end position="425"/>
    </location>
</feature>
<feature type="transmembrane region" description="Helical" evidence="6">
    <location>
        <begin position="312"/>
        <end position="332"/>
    </location>
</feature>
<dbReference type="InterPro" id="IPR020846">
    <property type="entry name" value="MFS_dom"/>
</dbReference>
<evidence type="ECO:0000259" key="7">
    <source>
        <dbReference type="PROSITE" id="PS50850"/>
    </source>
</evidence>
<dbReference type="GO" id="GO:0022857">
    <property type="term" value="F:transmembrane transporter activity"/>
    <property type="evidence" value="ECO:0007669"/>
    <property type="project" value="InterPro"/>
</dbReference>
<name>A0AAJ0DEG8_9PEZI</name>
<keyword evidence="3 6" id="KW-0812">Transmembrane</keyword>
<evidence type="ECO:0000256" key="4">
    <source>
        <dbReference type="ARBA" id="ARBA00022989"/>
    </source>
</evidence>
<reference evidence="8" key="1">
    <citation type="submission" date="2023-04" db="EMBL/GenBank/DDBJ databases">
        <title>Black Yeasts Isolated from many extreme environments.</title>
        <authorList>
            <person name="Coleine C."/>
            <person name="Stajich J.E."/>
            <person name="Selbmann L."/>
        </authorList>
    </citation>
    <scope>NUCLEOTIDE SEQUENCE</scope>
    <source>
        <strain evidence="8">CCFEE 5312</strain>
    </source>
</reference>
<dbReference type="Gene3D" id="1.20.1250.20">
    <property type="entry name" value="MFS general substrate transporter like domains"/>
    <property type="match status" value="1"/>
</dbReference>
<dbReference type="Pfam" id="PF07690">
    <property type="entry name" value="MFS_1"/>
    <property type="match status" value="1"/>
</dbReference>
<accession>A0AAJ0DEG8</accession>
<keyword evidence="2" id="KW-0813">Transport</keyword>
<comment type="subcellular location">
    <subcellularLocation>
        <location evidence="1">Membrane</location>
        <topology evidence="1">Multi-pass membrane protein</topology>
    </subcellularLocation>
</comment>
<dbReference type="PANTHER" id="PTHR43791:SF91">
    <property type="entry name" value="MAJOR FACILITATOR SUPERFAMILY (MFS) PROFILE DOMAIN-CONTAINING PROTEIN-RELATED"/>
    <property type="match status" value="1"/>
</dbReference>
<feature type="transmembrane region" description="Helical" evidence="6">
    <location>
        <begin position="371"/>
        <end position="392"/>
    </location>
</feature>
<dbReference type="InterPro" id="IPR036259">
    <property type="entry name" value="MFS_trans_sf"/>
</dbReference>
<gene>
    <name evidence="8" type="ORF">LTR09_006518</name>
</gene>
<comment type="caution">
    <text evidence="8">The sequence shown here is derived from an EMBL/GenBank/DDBJ whole genome shotgun (WGS) entry which is preliminary data.</text>
</comment>
<protein>
    <recommendedName>
        <fullName evidence="7">Major facilitator superfamily (MFS) profile domain-containing protein</fullName>
    </recommendedName>
</protein>
<sequence length="475" mass="53762">MRKVDRRFLLLIGILYMTKNIDYQNAANVKVIQVDTPDNILTELGMTTDQYNWVQSIYFIAYIVFEVPSNLLLKKITPHVWQSRIIVSWGIVLACHAAVQSKESYYALRFLLGMMEAGLFPGLAAQLCSWYRSDEMGKPIMWMFGFQNCAGVVGSLIAYGVSYMNGLQGLSGWRWVYLLKGIATVLLGIATFFLLPDYPKSPRSSKWLTPREQDYLEARLSENAPLTHEGAFSKKEIMASLSDPRTYAFMFNQLLVNLAGYGLQWYLPTVTYELGFAALPRNQLLNIPPAAASVIAIIIAGNLLTRAYVTRPAFTQPIMAGMVVMFILFFTIDSRGGIYAACVLGTMFYSVYFIPFWAWRSSSLTGMTGTAFTLAFQSCVGQVGGVIGPQLFREQFAKDGYKTSFGICAAAVIVGWGFNLWTWWLTRNIEWDVRRIRRLRMKSEKDGEVFGEDDVQVFDERNFYSGLQKKTDEKI</sequence>
<proteinExistence type="predicted"/>
<evidence type="ECO:0000256" key="3">
    <source>
        <dbReference type="ARBA" id="ARBA00022692"/>
    </source>
</evidence>
<feature type="domain" description="Major facilitator superfamily (MFS) profile" evidence="7">
    <location>
        <begin position="8"/>
        <end position="427"/>
    </location>
</feature>
<keyword evidence="4 6" id="KW-1133">Transmembrane helix</keyword>
<keyword evidence="9" id="KW-1185">Reference proteome</keyword>
<evidence type="ECO:0000313" key="9">
    <source>
        <dbReference type="Proteomes" id="UP001271007"/>
    </source>
</evidence>
<dbReference type="InterPro" id="IPR011701">
    <property type="entry name" value="MFS"/>
</dbReference>
<evidence type="ECO:0000256" key="1">
    <source>
        <dbReference type="ARBA" id="ARBA00004141"/>
    </source>
</evidence>
<feature type="transmembrane region" description="Helical" evidence="6">
    <location>
        <begin position="107"/>
        <end position="128"/>
    </location>
</feature>
<dbReference type="EMBL" id="JAWDJX010000021">
    <property type="protein sequence ID" value="KAK3052308.1"/>
    <property type="molecule type" value="Genomic_DNA"/>
</dbReference>
<feature type="transmembrane region" description="Helical" evidence="6">
    <location>
        <begin position="287"/>
        <end position="305"/>
    </location>
</feature>
<feature type="transmembrane region" description="Helical" evidence="6">
    <location>
        <begin position="140"/>
        <end position="163"/>
    </location>
</feature>
<evidence type="ECO:0000256" key="6">
    <source>
        <dbReference type="SAM" id="Phobius"/>
    </source>
</evidence>
<dbReference type="AlphaFoldDB" id="A0AAJ0DEG8"/>
<feature type="transmembrane region" description="Helical" evidence="6">
    <location>
        <begin position="338"/>
        <end position="359"/>
    </location>
</feature>
<feature type="transmembrane region" description="Helical" evidence="6">
    <location>
        <begin position="175"/>
        <end position="195"/>
    </location>
</feature>